<keyword evidence="3" id="KW-1185">Reference proteome</keyword>
<feature type="domain" description="DUF2087" evidence="1">
    <location>
        <begin position="86"/>
        <end position="155"/>
    </location>
</feature>
<name>A0A972FXC8_9GAMM</name>
<protein>
    <submittedName>
        <fullName evidence="2">DUF2087 domain-containing protein</fullName>
    </submittedName>
</protein>
<dbReference type="AlphaFoldDB" id="A0A972FXC8"/>
<organism evidence="2 3">
    <name type="scientific">Shewanella salipaludis</name>
    <dbReference type="NCBI Taxonomy" id="2723052"/>
    <lineage>
        <taxon>Bacteria</taxon>
        <taxon>Pseudomonadati</taxon>
        <taxon>Pseudomonadota</taxon>
        <taxon>Gammaproteobacteria</taxon>
        <taxon>Alteromonadales</taxon>
        <taxon>Shewanellaceae</taxon>
        <taxon>Shewanella</taxon>
    </lineage>
</organism>
<evidence type="ECO:0000313" key="3">
    <source>
        <dbReference type="Proteomes" id="UP000737113"/>
    </source>
</evidence>
<gene>
    <name evidence="2" type="ORF">HC757_07385</name>
</gene>
<dbReference type="RefSeq" id="WP_169563689.1">
    <property type="nucleotide sequence ID" value="NZ_JAAXYH010000004.1"/>
</dbReference>
<dbReference type="Pfam" id="PF09860">
    <property type="entry name" value="DUF2087"/>
    <property type="match status" value="1"/>
</dbReference>
<comment type="caution">
    <text evidence="2">The sequence shown here is derived from an EMBL/GenBank/DDBJ whole genome shotgun (WGS) entry which is preliminary data.</text>
</comment>
<evidence type="ECO:0000259" key="1">
    <source>
        <dbReference type="Pfam" id="PF09860"/>
    </source>
</evidence>
<reference evidence="2" key="1">
    <citation type="submission" date="2020-04" db="EMBL/GenBank/DDBJ databases">
        <title>Description of Shewanella salipaludis sp. nov., isolated from a salt marsh.</title>
        <authorList>
            <person name="Park S."/>
            <person name="Yoon J.-H."/>
        </authorList>
    </citation>
    <scope>NUCLEOTIDE SEQUENCE</scope>
    <source>
        <strain evidence="2">SHSM-M6</strain>
    </source>
</reference>
<proteinExistence type="predicted"/>
<evidence type="ECO:0000313" key="2">
    <source>
        <dbReference type="EMBL" id="NMH64993.1"/>
    </source>
</evidence>
<accession>A0A972FXC8</accession>
<dbReference type="Proteomes" id="UP000737113">
    <property type="component" value="Unassembled WGS sequence"/>
</dbReference>
<sequence length="176" mass="20264">MTKQIIPFSCDDISALAKSLRKQLQSCDSFPSHVDMLNILAKATGYANFQQLRQATEAMSAAAEREQLDIAIPAKLKPFMTQDYILRAWPVKRALQDLSLWFFWCRFQYQQAYGESEVNEVIKGFLGFADFALIRRELCNHKLLKRTDDGRHYWRAAAKPPAELHLLADVWPGKEN</sequence>
<dbReference type="InterPro" id="IPR018656">
    <property type="entry name" value="DUF2087"/>
</dbReference>
<dbReference type="EMBL" id="JAAXYH010000004">
    <property type="protein sequence ID" value="NMH64993.1"/>
    <property type="molecule type" value="Genomic_DNA"/>
</dbReference>